<evidence type="ECO:0000259" key="7">
    <source>
        <dbReference type="PROSITE" id="PS50045"/>
    </source>
</evidence>
<feature type="modified residue" description="4-aspartylphosphate" evidence="6">
    <location>
        <position position="55"/>
    </location>
</feature>
<gene>
    <name evidence="9" type="ORF">JJQ90_24305</name>
</gene>
<sequence>MSGAASLLLVEDDEVLGTSLVQRLNLEGVTCWWARTAAEGETLLRRHRPSLVVCDIRLPDESGEALLLRLMPEIGATPVIVATAYGEVAQAVRLLRAGADDYLVKPFPPQLLLEKLRLLGAPATAAPQAAEAGWQSPAMRLLASQLARLAQVTTPVLLSGESGAGKEIAARRLHALGANPAAPFVAVNCAAIPSELMESEVFGHERGAFTGATQRHEGFAERAADGTLFLDEIGELAPPLQAKLLRLLQERSFTRVGGRDTLPLHARIVAATNIDLQSRLADGGFRQDLYYRLAVVELVLPPLRERPEDLYGLAEAFAAHFARAFHRPGLTLGAPALEALLDHPWPGNVRELRNRIERAAILANHPILTPDDIFPGQAVTTTTPVSLAEARDLAERDHIRRVLARSGGRVAEAAQLLGISRTTMWERMRRLRLDS</sequence>
<dbReference type="PROSITE" id="PS50110">
    <property type="entry name" value="RESPONSE_REGULATORY"/>
    <property type="match status" value="1"/>
</dbReference>
<reference evidence="9 10" key="1">
    <citation type="submission" date="2021-01" db="EMBL/GenBank/DDBJ databases">
        <title>Roseomonas sp. nov, a bacterium isolated from an oil production mixture in Yumen Oilfield.</title>
        <authorList>
            <person name="Wu D."/>
        </authorList>
    </citation>
    <scope>NUCLEOTIDE SEQUENCE [LARGE SCALE GENOMIC DNA]</scope>
    <source>
        <strain evidence="9 10">ROY-5-3</strain>
    </source>
</reference>
<dbReference type="InterPro" id="IPR002078">
    <property type="entry name" value="Sigma_54_int"/>
</dbReference>
<evidence type="ECO:0000256" key="1">
    <source>
        <dbReference type="ARBA" id="ARBA00022741"/>
    </source>
</evidence>
<keyword evidence="6" id="KW-0597">Phosphoprotein</keyword>
<dbReference type="InterPro" id="IPR001789">
    <property type="entry name" value="Sig_transdc_resp-reg_receiver"/>
</dbReference>
<evidence type="ECO:0000259" key="8">
    <source>
        <dbReference type="PROSITE" id="PS50110"/>
    </source>
</evidence>
<dbReference type="SMART" id="SM00448">
    <property type="entry name" value="REC"/>
    <property type="match status" value="1"/>
</dbReference>
<keyword evidence="4" id="KW-0805">Transcription regulation</keyword>
<dbReference type="CDD" id="cd00009">
    <property type="entry name" value="AAA"/>
    <property type="match status" value="1"/>
</dbReference>
<evidence type="ECO:0000256" key="2">
    <source>
        <dbReference type="ARBA" id="ARBA00022840"/>
    </source>
</evidence>
<evidence type="ECO:0000256" key="6">
    <source>
        <dbReference type="PROSITE-ProRule" id="PRU00169"/>
    </source>
</evidence>
<dbReference type="PROSITE" id="PS00688">
    <property type="entry name" value="SIGMA54_INTERACT_3"/>
    <property type="match status" value="1"/>
</dbReference>
<evidence type="ECO:0000256" key="3">
    <source>
        <dbReference type="ARBA" id="ARBA00023012"/>
    </source>
</evidence>
<keyword evidence="3" id="KW-0902">Two-component regulatory system</keyword>
<dbReference type="InterPro" id="IPR003593">
    <property type="entry name" value="AAA+_ATPase"/>
</dbReference>
<feature type="domain" description="Sigma-54 factor interaction" evidence="7">
    <location>
        <begin position="135"/>
        <end position="361"/>
    </location>
</feature>
<dbReference type="Pfam" id="PF25601">
    <property type="entry name" value="AAA_lid_14"/>
    <property type="match status" value="1"/>
</dbReference>
<comment type="caution">
    <text evidence="9">The sequence shown here is derived from an EMBL/GenBank/DDBJ whole genome shotgun (WGS) entry which is preliminary data.</text>
</comment>
<accession>A0ABS6HDU9</accession>
<keyword evidence="2" id="KW-0067">ATP-binding</keyword>
<feature type="domain" description="Response regulatory" evidence="8">
    <location>
        <begin position="6"/>
        <end position="120"/>
    </location>
</feature>
<dbReference type="Pfam" id="PF02954">
    <property type="entry name" value="HTH_8"/>
    <property type="match status" value="1"/>
</dbReference>
<protein>
    <submittedName>
        <fullName evidence="9">Sigma-54-dependent Fis family transcriptional regulator</fullName>
    </submittedName>
</protein>
<dbReference type="PROSITE" id="PS50045">
    <property type="entry name" value="SIGMA54_INTERACT_4"/>
    <property type="match status" value="1"/>
</dbReference>
<proteinExistence type="predicted"/>
<keyword evidence="5" id="KW-0804">Transcription</keyword>
<evidence type="ECO:0000313" key="10">
    <source>
        <dbReference type="Proteomes" id="UP000689967"/>
    </source>
</evidence>
<dbReference type="Pfam" id="PF00072">
    <property type="entry name" value="Response_reg"/>
    <property type="match status" value="1"/>
</dbReference>
<evidence type="ECO:0000313" key="9">
    <source>
        <dbReference type="EMBL" id="MBU8546864.1"/>
    </source>
</evidence>
<evidence type="ECO:0000256" key="4">
    <source>
        <dbReference type="ARBA" id="ARBA00023015"/>
    </source>
</evidence>
<dbReference type="Proteomes" id="UP000689967">
    <property type="component" value="Unassembled WGS sequence"/>
</dbReference>
<dbReference type="InterPro" id="IPR025944">
    <property type="entry name" value="Sigma_54_int_dom_CS"/>
</dbReference>
<dbReference type="RefSeq" id="WP_216878889.1">
    <property type="nucleotide sequence ID" value="NZ_JAERQM010000010.1"/>
</dbReference>
<name>A0ABS6HDU9_9PROT</name>
<keyword evidence="10" id="KW-1185">Reference proteome</keyword>
<dbReference type="SMART" id="SM00382">
    <property type="entry name" value="AAA"/>
    <property type="match status" value="1"/>
</dbReference>
<evidence type="ECO:0000256" key="5">
    <source>
        <dbReference type="ARBA" id="ARBA00023163"/>
    </source>
</evidence>
<dbReference type="InterPro" id="IPR002197">
    <property type="entry name" value="HTH_Fis"/>
</dbReference>
<dbReference type="Pfam" id="PF00158">
    <property type="entry name" value="Sigma54_activat"/>
    <property type="match status" value="1"/>
</dbReference>
<dbReference type="PANTHER" id="PTHR32071">
    <property type="entry name" value="TRANSCRIPTIONAL REGULATORY PROTEIN"/>
    <property type="match status" value="1"/>
</dbReference>
<dbReference type="InterPro" id="IPR058031">
    <property type="entry name" value="AAA_lid_NorR"/>
</dbReference>
<dbReference type="EMBL" id="JAERQM010000010">
    <property type="protein sequence ID" value="MBU8546864.1"/>
    <property type="molecule type" value="Genomic_DNA"/>
</dbReference>
<organism evidence="9 10">
    <name type="scientific">Falsiroseomonas oleicola</name>
    <dbReference type="NCBI Taxonomy" id="2801474"/>
    <lineage>
        <taxon>Bacteria</taxon>
        <taxon>Pseudomonadati</taxon>
        <taxon>Pseudomonadota</taxon>
        <taxon>Alphaproteobacteria</taxon>
        <taxon>Acetobacterales</taxon>
        <taxon>Roseomonadaceae</taxon>
        <taxon>Falsiroseomonas</taxon>
    </lineage>
</organism>
<keyword evidence="1" id="KW-0547">Nucleotide-binding</keyword>